<dbReference type="PRINTS" id="PR00080">
    <property type="entry name" value="SDRFAMILY"/>
</dbReference>
<accession>A0ABT4KA13</accession>
<evidence type="ECO:0000256" key="1">
    <source>
        <dbReference type="ARBA" id="ARBA00006484"/>
    </source>
</evidence>
<keyword evidence="2" id="KW-0560">Oxidoreductase</keyword>
<dbReference type="CDD" id="cd05233">
    <property type="entry name" value="SDR_c"/>
    <property type="match status" value="1"/>
</dbReference>
<dbReference type="InterPro" id="IPR036291">
    <property type="entry name" value="NAD(P)-bd_dom_sf"/>
</dbReference>
<dbReference type="PRINTS" id="PR00081">
    <property type="entry name" value="GDHRDH"/>
</dbReference>
<dbReference type="PANTHER" id="PTHR42879:SF2">
    <property type="entry name" value="3-OXOACYL-[ACYL-CARRIER-PROTEIN] REDUCTASE FABG"/>
    <property type="match status" value="1"/>
</dbReference>
<evidence type="ECO:0000313" key="4">
    <source>
        <dbReference type="EMBL" id="MCZ4088806.1"/>
    </source>
</evidence>
<proteinExistence type="inferred from homology"/>
<protein>
    <submittedName>
        <fullName evidence="4">SDR family NAD(P)-dependent oxidoreductase</fullName>
    </submittedName>
</protein>
<dbReference type="EMBL" id="JAPVOI010000002">
    <property type="protein sequence ID" value="MCZ4088806.1"/>
    <property type="molecule type" value="Genomic_DNA"/>
</dbReference>
<comment type="similarity">
    <text evidence="1 3">Belongs to the short-chain dehydrogenases/reductases (SDR) family.</text>
</comment>
<dbReference type="InterPro" id="IPR002347">
    <property type="entry name" value="SDR_fam"/>
</dbReference>
<gene>
    <name evidence="4" type="ORF">O3W52_01495</name>
</gene>
<name>A0ABT4KA13_9HYPH</name>
<dbReference type="Proteomes" id="UP001079430">
    <property type="component" value="Unassembled WGS sequence"/>
</dbReference>
<dbReference type="InterPro" id="IPR050259">
    <property type="entry name" value="SDR"/>
</dbReference>
<dbReference type="SUPFAM" id="SSF51735">
    <property type="entry name" value="NAD(P)-binding Rossmann-fold domains"/>
    <property type="match status" value="1"/>
</dbReference>
<dbReference type="Gene3D" id="3.40.50.720">
    <property type="entry name" value="NAD(P)-binding Rossmann-like Domain"/>
    <property type="match status" value="1"/>
</dbReference>
<dbReference type="Pfam" id="PF00106">
    <property type="entry name" value="adh_short"/>
    <property type="match status" value="1"/>
</dbReference>
<evidence type="ECO:0000313" key="5">
    <source>
        <dbReference type="Proteomes" id="UP001079430"/>
    </source>
</evidence>
<reference evidence="4" key="1">
    <citation type="submission" date="2022-10" db="EMBL/GenBank/DDBJ databases">
        <title>Whole genome sequencing of three plant growth promoting bacteria isolated from Vachellia tortilis subsp. raddiana in Morocco.</title>
        <authorList>
            <person name="Hnini M."/>
            <person name="Zouagui R."/>
            <person name="Zouagui H."/>
            <person name="Chemao Elfihri M.-W."/>
            <person name="Ibrahimi A."/>
            <person name="Sbabou L."/>
            <person name="Aurag J."/>
        </authorList>
    </citation>
    <scope>NUCLEOTIDE SEQUENCE</scope>
    <source>
        <strain evidence="4">LMR678</strain>
    </source>
</reference>
<organism evidence="4 5">
    <name type="scientific">Sinorhizobium psoraleae</name>
    <dbReference type="NCBI Taxonomy" id="520838"/>
    <lineage>
        <taxon>Bacteria</taxon>
        <taxon>Pseudomonadati</taxon>
        <taxon>Pseudomonadota</taxon>
        <taxon>Alphaproteobacteria</taxon>
        <taxon>Hyphomicrobiales</taxon>
        <taxon>Rhizobiaceae</taxon>
        <taxon>Sinorhizobium/Ensifer group</taxon>
        <taxon>Sinorhizobium</taxon>
    </lineage>
</organism>
<keyword evidence="5" id="KW-1185">Reference proteome</keyword>
<evidence type="ECO:0000256" key="3">
    <source>
        <dbReference type="RuleBase" id="RU000363"/>
    </source>
</evidence>
<evidence type="ECO:0000256" key="2">
    <source>
        <dbReference type="ARBA" id="ARBA00023002"/>
    </source>
</evidence>
<dbReference type="PANTHER" id="PTHR42879">
    <property type="entry name" value="3-OXOACYL-(ACYL-CARRIER-PROTEIN) REDUCTASE"/>
    <property type="match status" value="1"/>
</dbReference>
<sequence>MKLGGQSILVTGATGAIGQAICRALAADGANVVVHYGRNREAAEALVKMLDGKGWAISADLSEPAGPQALWDQAMAIAGSLTGLVNNAGIRSEIAVDAPMEEWQQVWAREMRVDFLSAVDLSKLAILHFRTHGGGRIVNMASRAGQRGYTSSAMAYGASKAALINLTKSIAQSHGHEGVTSVALAPGWVRTEMAEAYIAEHGEAAALAGIPIARMADPQEIGEITAFVFRPLAGFAQRRRVGRERRQLHEVIFHALHR</sequence>
<comment type="caution">
    <text evidence="4">The sequence shown here is derived from an EMBL/GenBank/DDBJ whole genome shotgun (WGS) entry which is preliminary data.</text>
</comment>